<evidence type="ECO:0000313" key="2">
    <source>
        <dbReference type="Proteomes" id="UP000093928"/>
    </source>
</evidence>
<proteinExistence type="predicted"/>
<dbReference type="OrthoDB" id="3425454at2"/>
<name>A0A1A3NMN2_MYCAS</name>
<evidence type="ECO:0000313" key="1">
    <source>
        <dbReference type="EMBL" id="OBK23081.1"/>
    </source>
</evidence>
<dbReference type="RefSeq" id="WP_065145678.1">
    <property type="nucleotide sequence ID" value="NZ_LZLS01000181.1"/>
</dbReference>
<comment type="caution">
    <text evidence="1">The sequence shown here is derived from an EMBL/GenBank/DDBJ whole genome shotgun (WGS) entry which is preliminary data.</text>
</comment>
<gene>
    <name evidence="1" type="ORF">A5634_06075</name>
</gene>
<dbReference type="AlphaFoldDB" id="A0A1A3NMN2"/>
<protein>
    <submittedName>
        <fullName evidence="1">Uncharacterized protein</fullName>
    </submittedName>
</protein>
<reference evidence="1 2" key="1">
    <citation type="submission" date="2016-06" db="EMBL/GenBank/DDBJ databases">
        <authorList>
            <person name="Kjaerup R.B."/>
            <person name="Dalgaard T.S."/>
            <person name="Juul-Madsen H.R."/>
        </authorList>
    </citation>
    <scope>NUCLEOTIDE SEQUENCE [LARGE SCALE GENOMIC DNA]</scope>
    <source>
        <strain evidence="1 2">1165133.8</strain>
    </source>
</reference>
<sequence length="177" mass="18463">MSVAGLVLGIVATVLAVLSLGWQVTLLRLQRPRPKLTAVVGRLTRDGLVTNDASAEVRESLVGAAEQADESPLIIGVKVINAGRSSFHVAGWAIRSEHDGNSLVPVEKPIAGADVPHDVAPGGSAVFLTELAHAHRFAAAGEGTEDGTRRLVLTVSSGTRTYTTKPVAPELFSTRDG</sequence>
<organism evidence="1 2">
    <name type="scientific">Mycobacterium asiaticum</name>
    <dbReference type="NCBI Taxonomy" id="1790"/>
    <lineage>
        <taxon>Bacteria</taxon>
        <taxon>Bacillati</taxon>
        <taxon>Actinomycetota</taxon>
        <taxon>Actinomycetes</taxon>
        <taxon>Mycobacteriales</taxon>
        <taxon>Mycobacteriaceae</taxon>
        <taxon>Mycobacterium</taxon>
    </lineage>
</organism>
<dbReference type="EMBL" id="LZLS01000181">
    <property type="protein sequence ID" value="OBK23081.1"/>
    <property type="molecule type" value="Genomic_DNA"/>
</dbReference>
<accession>A0A1A3NMN2</accession>
<dbReference type="Proteomes" id="UP000093928">
    <property type="component" value="Unassembled WGS sequence"/>
</dbReference>